<reference evidence="1" key="1">
    <citation type="journal article" date="2020" name="Stud. Mycol.">
        <title>101 Dothideomycetes genomes: a test case for predicting lifestyles and emergence of pathogens.</title>
        <authorList>
            <person name="Haridas S."/>
            <person name="Albert R."/>
            <person name="Binder M."/>
            <person name="Bloem J."/>
            <person name="Labutti K."/>
            <person name="Salamov A."/>
            <person name="Andreopoulos B."/>
            <person name="Baker S."/>
            <person name="Barry K."/>
            <person name="Bills G."/>
            <person name="Bluhm B."/>
            <person name="Cannon C."/>
            <person name="Castanera R."/>
            <person name="Culley D."/>
            <person name="Daum C."/>
            <person name="Ezra D."/>
            <person name="Gonzalez J."/>
            <person name="Henrissat B."/>
            <person name="Kuo A."/>
            <person name="Liang C."/>
            <person name="Lipzen A."/>
            <person name="Lutzoni F."/>
            <person name="Magnuson J."/>
            <person name="Mondo S."/>
            <person name="Nolan M."/>
            <person name="Ohm R."/>
            <person name="Pangilinan J."/>
            <person name="Park H.-J."/>
            <person name="Ramirez L."/>
            <person name="Alfaro M."/>
            <person name="Sun H."/>
            <person name="Tritt A."/>
            <person name="Yoshinaga Y."/>
            <person name="Zwiers L.-H."/>
            <person name="Turgeon B."/>
            <person name="Goodwin S."/>
            <person name="Spatafora J."/>
            <person name="Crous P."/>
            <person name="Grigoriev I."/>
        </authorList>
    </citation>
    <scope>NUCLEOTIDE SEQUENCE</scope>
    <source>
        <strain evidence="1">CBS 130266</strain>
    </source>
</reference>
<name>A0A9P4TXV0_9PEZI</name>
<dbReference type="EMBL" id="MU007049">
    <property type="protein sequence ID" value="KAF2429217.1"/>
    <property type="molecule type" value="Genomic_DNA"/>
</dbReference>
<sequence>KDIITIIIFFYNHQPQQTIHTSTYFSLQKHNNKHSFSNHSILQKFKMTFPLLNLPRELRDNTYEQALIVFAPYTNPYEFHDEESDQVLQSLPRRDFRIGSFVPFTIFVQPLGYSNDYDVVSNERPFENVGGIVEYESKDMYFGGKLFLDLSDLDDPGYKTWKQWTQQQDPTDLAMIRKITVAIPGELYEEKALGVANYVSRRYHVIHHGVIPDGAYNLTAGNSELLMPQDVYCILGSCVSSETPFAQSWSFYEIRLLNEGSVIEIRTPMLLMKAQAKIVRDFVEARVALAAPGSKFDGRTILQIVDWLHNLWNHVMPFLHEEGIWQSDGDGKGVWLFEANEKYMKECKEKYRDEDGRVNYAPGGGPSYCLVRAEIPASAQTSIPLGQFQQVMQAAIPEYARRYTRLGPDMKSVRSFDVVKGGLEEASKVDEDDK</sequence>
<evidence type="ECO:0000313" key="2">
    <source>
        <dbReference type="Proteomes" id="UP000800235"/>
    </source>
</evidence>
<proteinExistence type="predicted"/>
<evidence type="ECO:0000313" key="1">
    <source>
        <dbReference type="EMBL" id="KAF2429217.1"/>
    </source>
</evidence>
<organism evidence="1 2">
    <name type="scientific">Tothia fuscella</name>
    <dbReference type="NCBI Taxonomy" id="1048955"/>
    <lineage>
        <taxon>Eukaryota</taxon>
        <taxon>Fungi</taxon>
        <taxon>Dikarya</taxon>
        <taxon>Ascomycota</taxon>
        <taxon>Pezizomycotina</taxon>
        <taxon>Dothideomycetes</taxon>
        <taxon>Pleosporomycetidae</taxon>
        <taxon>Venturiales</taxon>
        <taxon>Cylindrosympodiaceae</taxon>
        <taxon>Tothia</taxon>
    </lineage>
</organism>
<comment type="caution">
    <text evidence="1">The sequence shown here is derived from an EMBL/GenBank/DDBJ whole genome shotgun (WGS) entry which is preliminary data.</text>
</comment>
<protein>
    <submittedName>
        <fullName evidence="1">Uncharacterized protein</fullName>
    </submittedName>
</protein>
<accession>A0A9P4TXV0</accession>
<gene>
    <name evidence="1" type="ORF">EJ08DRAFT_718458</name>
</gene>
<dbReference type="Proteomes" id="UP000800235">
    <property type="component" value="Unassembled WGS sequence"/>
</dbReference>
<dbReference type="AlphaFoldDB" id="A0A9P4TXV0"/>
<feature type="non-terminal residue" evidence="1">
    <location>
        <position position="1"/>
    </location>
</feature>
<keyword evidence="2" id="KW-1185">Reference proteome</keyword>